<dbReference type="Pfam" id="PF04892">
    <property type="entry name" value="VanZ"/>
    <property type="match status" value="1"/>
</dbReference>
<dbReference type="InterPro" id="IPR006976">
    <property type="entry name" value="VanZ-like"/>
</dbReference>
<feature type="domain" description="VanZ-like" evidence="2">
    <location>
        <begin position="12"/>
        <end position="145"/>
    </location>
</feature>
<sequence length="152" mass="16589">MTEKQRKWLAWSLAIAWMGVIFLFSAQQAEESARLSGGILKYLLDGISAMIPNAELNQDLFHLLVRKGAHFGIYGVLGVLVLNAVFITRGKLDIKTFLVAVAICVTYAITDEVHQMFVPGRAGMIEDVAIDTLGAAAGALFWTFLKSSDVAQ</sequence>
<name>A0A1M4WWC8_9FIRM</name>
<dbReference type="NCBIfam" id="NF037970">
    <property type="entry name" value="vanZ_1"/>
    <property type="match status" value="1"/>
</dbReference>
<dbReference type="AlphaFoldDB" id="A0A1M4WWC8"/>
<evidence type="ECO:0000313" key="3">
    <source>
        <dbReference type="EMBL" id="SHE85457.1"/>
    </source>
</evidence>
<reference evidence="3 4" key="1">
    <citation type="submission" date="2016-11" db="EMBL/GenBank/DDBJ databases">
        <authorList>
            <person name="Jaros S."/>
            <person name="Januszkiewicz K."/>
            <person name="Wedrychowicz H."/>
        </authorList>
    </citation>
    <scope>NUCLEOTIDE SEQUENCE [LARGE SCALE GENOMIC DNA]</scope>
    <source>
        <strain evidence="3 4">DSM 14828</strain>
    </source>
</reference>
<gene>
    <name evidence="3" type="ORF">SAMN02746064_01332</name>
</gene>
<proteinExistence type="predicted"/>
<dbReference type="RefSeq" id="WP_073270543.1">
    <property type="nucleotide sequence ID" value="NZ_FQTU01000008.1"/>
</dbReference>
<keyword evidence="1" id="KW-1133">Transmembrane helix</keyword>
<evidence type="ECO:0000259" key="2">
    <source>
        <dbReference type="Pfam" id="PF04892"/>
    </source>
</evidence>
<dbReference type="Proteomes" id="UP000184251">
    <property type="component" value="Unassembled WGS sequence"/>
</dbReference>
<protein>
    <submittedName>
        <fullName evidence="3">VanZ like family protein</fullName>
    </submittedName>
</protein>
<keyword evidence="4" id="KW-1185">Reference proteome</keyword>
<accession>A0A1M4WWC8</accession>
<dbReference type="PIRSF" id="PIRSF019083">
    <property type="entry name" value="UCP019083_VanZ"/>
    <property type="match status" value="1"/>
</dbReference>
<evidence type="ECO:0000256" key="1">
    <source>
        <dbReference type="SAM" id="Phobius"/>
    </source>
</evidence>
<evidence type="ECO:0000313" key="4">
    <source>
        <dbReference type="Proteomes" id="UP000184251"/>
    </source>
</evidence>
<dbReference type="STRING" id="1120975.SAMN02746064_01332"/>
<organism evidence="3 4">
    <name type="scientific">Alkalibacter saccharofermentans DSM 14828</name>
    <dbReference type="NCBI Taxonomy" id="1120975"/>
    <lineage>
        <taxon>Bacteria</taxon>
        <taxon>Bacillati</taxon>
        <taxon>Bacillota</taxon>
        <taxon>Clostridia</taxon>
        <taxon>Eubacteriales</taxon>
        <taxon>Eubacteriaceae</taxon>
        <taxon>Alkalibacter</taxon>
    </lineage>
</organism>
<feature type="transmembrane region" description="Helical" evidence="1">
    <location>
        <begin position="122"/>
        <end position="145"/>
    </location>
</feature>
<feature type="transmembrane region" description="Helical" evidence="1">
    <location>
        <begin position="69"/>
        <end position="87"/>
    </location>
</feature>
<dbReference type="InterPro" id="IPR016747">
    <property type="entry name" value="Phosphotransbutyrylase"/>
</dbReference>
<keyword evidence="1" id="KW-0812">Transmembrane</keyword>
<feature type="transmembrane region" description="Helical" evidence="1">
    <location>
        <begin position="94"/>
        <end position="110"/>
    </location>
</feature>
<dbReference type="EMBL" id="FQTU01000008">
    <property type="protein sequence ID" value="SHE85457.1"/>
    <property type="molecule type" value="Genomic_DNA"/>
</dbReference>
<keyword evidence="1" id="KW-0472">Membrane</keyword>